<evidence type="ECO:0000313" key="2">
    <source>
        <dbReference type="Proteomes" id="UP000002865"/>
    </source>
</evidence>
<sequence length="150" mass="17894">MSASIRDTKTNIIFQFLRIRNRLEQMLKRQYKLFKSVDDKISLTILYNRENYKILTTFMMTEVTDFYPDVREALENVISGSMEEYAFDGNLLGIEVGKEITEVYFQFEEELLGEPCFIPTNVLYKLVLEWKEMEERMKRGEEIFPVTLED</sequence>
<dbReference type="HOGENOM" id="CLU_1991486_0_0_9"/>
<dbReference type="EMBL" id="CP003122">
    <property type="protein sequence ID" value="AFJ26284.1"/>
    <property type="molecule type" value="Genomic_DNA"/>
</dbReference>
<dbReference type="KEGG" id="scf:Spaf_1303"/>
<reference evidence="1 2" key="1">
    <citation type="journal article" date="2012" name="PLoS ONE">
        <title>Complete Genome and Transcriptomes of Streptococcus parasanguinis FW213: Phylogenic Relations and Potential Virulence Mechanisms.</title>
        <authorList>
            <person name="Geng J."/>
            <person name="Chiu C.H."/>
            <person name="Tang P."/>
            <person name="Chen Y."/>
            <person name="Shieh H.R."/>
            <person name="Hu S."/>
            <person name="Chen Y.Y."/>
        </authorList>
    </citation>
    <scope>NUCLEOTIDE SEQUENCE [LARGE SCALE GENOMIC DNA]</scope>
    <source>
        <strain evidence="1 2">FW213</strain>
    </source>
</reference>
<organism evidence="1 2">
    <name type="scientific">Streptococcus parasanguinis FW213</name>
    <dbReference type="NCBI Taxonomy" id="1114965"/>
    <lineage>
        <taxon>Bacteria</taxon>
        <taxon>Bacillati</taxon>
        <taxon>Bacillota</taxon>
        <taxon>Bacilli</taxon>
        <taxon>Lactobacillales</taxon>
        <taxon>Streptococcaceae</taxon>
        <taxon>Streptococcus</taxon>
    </lineage>
</organism>
<dbReference type="PATRIC" id="fig|1114965.3.peg.1254"/>
<evidence type="ECO:0008006" key="3">
    <source>
        <dbReference type="Google" id="ProtNLM"/>
    </source>
</evidence>
<name>I1ZML0_STRPA</name>
<gene>
    <name evidence="1" type="ORF">Spaf_1303</name>
</gene>
<accession>I1ZML0</accession>
<dbReference type="AlphaFoldDB" id="I1ZML0"/>
<protein>
    <recommendedName>
        <fullName evidence="3">Antitoxin</fullName>
    </recommendedName>
</protein>
<dbReference type="Proteomes" id="UP000002865">
    <property type="component" value="Chromosome"/>
</dbReference>
<dbReference type="PaxDb" id="1114965-Spaf_1303"/>
<proteinExistence type="predicted"/>
<dbReference type="STRING" id="1114965.Spaf_1303"/>
<evidence type="ECO:0000313" key="1">
    <source>
        <dbReference type="EMBL" id="AFJ26284.1"/>
    </source>
</evidence>